<reference evidence="2" key="1">
    <citation type="submission" date="2020-01" db="EMBL/GenBank/DDBJ databases">
        <title>Genome sequence of Kobresia littledalei, the first chromosome-level genome in the family Cyperaceae.</title>
        <authorList>
            <person name="Qu G."/>
        </authorList>
    </citation>
    <scope>NUCLEOTIDE SEQUENCE</scope>
    <source>
        <strain evidence="2">C.B.Clarke</strain>
        <tissue evidence="2">Leaf</tissue>
    </source>
</reference>
<dbReference type="EMBL" id="SWLB01000010">
    <property type="protein sequence ID" value="KAF3333534.1"/>
    <property type="molecule type" value="Genomic_DNA"/>
</dbReference>
<keyword evidence="3" id="KW-1185">Reference proteome</keyword>
<dbReference type="PANTHER" id="PTHR31917:SF5">
    <property type="entry name" value="OS02G0204500 PROTEIN"/>
    <property type="match status" value="1"/>
</dbReference>
<dbReference type="SMART" id="SM00743">
    <property type="entry name" value="Agenet"/>
    <property type="match status" value="2"/>
</dbReference>
<dbReference type="Proteomes" id="UP000623129">
    <property type="component" value="Unassembled WGS sequence"/>
</dbReference>
<protein>
    <submittedName>
        <fullName evidence="2">Agenet domain-containing protein</fullName>
    </submittedName>
</protein>
<dbReference type="AlphaFoldDB" id="A0A833R1G9"/>
<evidence type="ECO:0000259" key="1">
    <source>
        <dbReference type="SMART" id="SM00743"/>
    </source>
</evidence>
<name>A0A833R1G9_9POAL</name>
<feature type="domain" description="Agenet" evidence="1">
    <location>
        <begin position="81"/>
        <end position="138"/>
    </location>
</feature>
<sequence>MRLKKGSKVVRLKKGSNVEVFCTTKSIPAGFWRPAQIVCGNGHTYTVQYDPVSSAPHSTSDLEKVPRKAIRPCPPVKETPVKWVLDDVVEVFVHGSWKVGKVAGVAYGNNFYFVTLIGHTRELAVKTSNLRRRHLWQENRWVLTKNESGNKDIEKQKGRAQLCEGVTKELQLAHGKDQSWRALLSRLPSLWYSAKCGYNFSAYQATAW</sequence>
<dbReference type="InterPro" id="IPR008395">
    <property type="entry name" value="Agenet-like_dom"/>
</dbReference>
<organism evidence="2 3">
    <name type="scientific">Carex littledalei</name>
    <dbReference type="NCBI Taxonomy" id="544730"/>
    <lineage>
        <taxon>Eukaryota</taxon>
        <taxon>Viridiplantae</taxon>
        <taxon>Streptophyta</taxon>
        <taxon>Embryophyta</taxon>
        <taxon>Tracheophyta</taxon>
        <taxon>Spermatophyta</taxon>
        <taxon>Magnoliopsida</taxon>
        <taxon>Liliopsida</taxon>
        <taxon>Poales</taxon>
        <taxon>Cyperaceae</taxon>
        <taxon>Cyperoideae</taxon>
        <taxon>Cariceae</taxon>
        <taxon>Carex</taxon>
        <taxon>Carex subgen. Euthyceras</taxon>
    </lineage>
</organism>
<proteinExistence type="predicted"/>
<dbReference type="OrthoDB" id="644385at2759"/>
<evidence type="ECO:0000313" key="3">
    <source>
        <dbReference type="Proteomes" id="UP000623129"/>
    </source>
</evidence>
<feature type="domain" description="Agenet" evidence="1">
    <location>
        <begin position="10"/>
        <end position="78"/>
    </location>
</feature>
<gene>
    <name evidence="2" type="ORF">FCM35_KLT01225</name>
</gene>
<comment type="caution">
    <text evidence="2">The sequence shown here is derived from an EMBL/GenBank/DDBJ whole genome shotgun (WGS) entry which is preliminary data.</text>
</comment>
<accession>A0A833R1G9</accession>
<evidence type="ECO:0000313" key="2">
    <source>
        <dbReference type="EMBL" id="KAF3333534.1"/>
    </source>
</evidence>
<dbReference type="PANTHER" id="PTHR31917">
    <property type="entry name" value="AGENET DOMAIN-CONTAINING PROTEIN-RELATED"/>
    <property type="match status" value="1"/>
</dbReference>
<dbReference type="InterPro" id="IPR014002">
    <property type="entry name" value="Agenet_dom_plant"/>
</dbReference>
<dbReference type="Pfam" id="PF05641">
    <property type="entry name" value="Agenet"/>
    <property type="match status" value="1"/>
</dbReference>